<organism evidence="2 3">
    <name type="scientific">Dorcoceras hygrometricum</name>
    <dbReference type="NCBI Taxonomy" id="472368"/>
    <lineage>
        <taxon>Eukaryota</taxon>
        <taxon>Viridiplantae</taxon>
        <taxon>Streptophyta</taxon>
        <taxon>Embryophyta</taxon>
        <taxon>Tracheophyta</taxon>
        <taxon>Spermatophyta</taxon>
        <taxon>Magnoliopsida</taxon>
        <taxon>eudicotyledons</taxon>
        <taxon>Gunneridae</taxon>
        <taxon>Pentapetalae</taxon>
        <taxon>asterids</taxon>
        <taxon>lamiids</taxon>
        <taxon>Lamiales</taxon>
        <taxon>Gesneriaceae</taxon>
        <taxon>Didymocarpoideae</taxon>
        <taxon>Trichosporeae</taxon>
        <taxon>Loxocarpinae</taxon>
        <taxon>Dorcoceras</taxon>
    </lineage>
</organism>
<evidence type="ECO:0000313" key="3">
    <source>
        <dbReference type="Proteomes" id="UP000250235"/>
    </source>
</evidence>
<dbReference type="EMBL" id="KV014393">
    <property type="protein sequence ID" value="KZV22336.1"/>
    <property type="molecule type" value="Genomic_DNA"/>
</dbReference>
<keyword evidence="3" id="KW-1185">Reference proteome</keyword>
<feature type="region of interest" description="Disordered" evidence="1">
    <location>
        <begin position="208"/>
        <end position="272"/>
    </location>
</feature>
<feature type="region of interest" description="Disordered" evidence="1">
    <location>
        <begin position="88"/>
        <end position="122"/>
    </location>
</feature>
<name>A0A2Z7ALI9_9LAMI</name>
<dbReference type="AlphaFoldDB" id="A0A2Z7ALI9"/>
<evidence type="ECO:0000256" key="1">
    <source>
        <dbReference type="SAM" id="MobiDB-lite"/>
    </source>
</evidence>
<feature type="compositionally biased region" description="Basic and acidic residues" evidence="1">
    <location>
        <begin position="107"/>
        <end position="122"/>
    </location>
</feature>
<sequence>MPKLDWLKISSWNSKGTPKMVQQFTSRVQGTPRWFTSLEQEQHGDQAQRNAEKCRMVEAQIKCRVQVWCSSADLSTSEVIECKSDHWNSTKNSAEQPIEGPAGRGTLKSENDDDQLKSSCKREEKNRVLNGCNQLKGKTSSEQTRTEKSYKLVKGTPRWFTNLEQEQNGDQEQRNAEWLKHGSSAEYKWMFKCRAEYKCSDRVHWHSTKNSTEQPVEGTAGRKTLRSEDDEDQLKSSCKREENKRALNGSMKQPAQGKDQLRANQNGEKLETEKRVPDLSWTVYVGLRAVSYCGVV</sequence>
<proteinExistence type="predicted"/>
<protein>
    <submittedName>
        <fullName evidence="2">Uncharacterized protein</fullName>
    </submittedName>
</protein>
<evidence type="ECO:0000313" key="2">
    <source>
        <dbReference type="EMBL" id="KZV22336.1"/>
    </source>
</evidence>
<accession>A0A2Z7ALI9</accession>
<reference evidence="2 3" key="1">
    <citation type="journal article" date="2015" name="Proc. Natl. Acad. Sci. U.S.A.">
        <title>The resurrection genome of Boea hygrometrica: A blueprint for survival of dehydration.</title>
        <authorList>
            <person name="Xiao L."/>
            <person name="Yang G."/>
            <person name="Zhang L."/>
            <person name="Yang X."/>
            <person name="Zhao S."/>
            <person name="Ji Z."/>
            <person name="Zhou Q."/>
            <person name="Hu M."/>
            <person name="Wang Y."/>
            <person name="Chen M."/>
            <person name="Xu Y."/>
            <person name="Jin H."/>
            <person name="Xiao X."/>
            <person name="Hu G."/>
            <person name="Bao F."/>
            <person name="Hu Y."/>
            <person name="Wan P."/>
            <person name="Li L."/>
            <person name="Deng X."/>
            <person name="Kuang T."/>
            <person name="Xiang C."/>
            <person name="Zhu J.K."/>
            <person name="Oliver M.J."/>
            <person name="He Y."/>
        </authorList>
    </citation>
    <scope>NUCLEOTIDE SEQUENCE [LARGE SCALE GENOMIC DNA]</scope>
    <source>
        <strain evidence="3">cv. XS01</strain>
    </source>
</reference>
<gene>
    <name evidence="2" type="ORF">F511_05290</name>
</gene>
<dbReference type="Proteomes" id="UP000250235">
    <property type="component" value="Unassembled WGS sequence"/>
</dbReference>